<keyword evidence="6 8" id="KW-1133">Transmembrane helix</keyword>
<keyword evidence="4 8" id="KW-0812">Transmembrane</keyword>
<dbReference type="InterPro" id="IPR007227">
    <property type="entry name" value="Cell_shape_determining_MreD"/>
</dbReference>
<feature type="transmembrane region" description="Helical" evidence="8">
    <location>
        <begin position="145"/>
        <end position="167"/>
    </location>
</feature>
<feature type="transmembrane region" description="Helical" evidence="8">
    <location>
        <begin position="115"/>
        <end position="133"/>
    </location>
</feature>
<dbReference type="EMBL" id="BJXH01000004">
    <property type="protein sequence ID" value="GEM67221.1"/>
    <property type="molecule type" value="Genomic_DNA"/>
</dbReference>
<evidence type="ECO:0000256" key="8">
    <source>
        <dbReference type="SAM" id="Phobius"/>
    </source>
</evidence>
<comment type="subcellular location">
    <subcellularLocation>
        <location evidence="1">Cell membrane</location>
        <topology evidence="1">Multi-pass membrane protein</topology>
    </subcellularLocation>
</comment>
<keyword evidence="3" id="KW-1003">Cell membrane</keyword>
<evidence type="ECO:0000256" key="7">
    <source>
        <dbReference type="ARBA" id="ARBA00023136"/>
    </source>
</evidence>
<accession>A0ABQ0W2T2</accession>
<feature type="transmembrane region" description="Helical" evidence="8">
    <location>
        <begin position="67"/>
        <end position="85"/>
    </location>
</feature>
<feature type="transmembrane region" description="Helical" evidence="8">
    <location>
        <begin position="36"/>
        <end position="61"/>
    </location>
</feature>
<keyword evidence="7 8" id="KW-0472">Membrane</keyword>
<reference evidence="9 10" key="1">
    <citation type="submission" date="2019-07" db="EMBL/GenBank/DDBJ databases">
        <title>Whole genome shotgun sequence of Sphingobacterium mizutaii NBRC 14946.</title>
        <authorList>
            <person name="Hosoyama A."/>
            <person name="Uohara A."/>
            <person name="Ohji S."/>
            <person name="Ichikawa N."/>
        </authorList>
    </citation>
    <scope>NUCLEOTIDE SEQUENCE [LARGE SCALE GENOMIC DNA]</scope>
    <source>
        <strain evidence="9 10">NBRC 14946</strain>
    </source>
</reference>
<organism evidence="9 10">
    <name type="scientific">Sphingobacterium mizutaii NBRC 14946 = DSM 11724</name>
    <dbReference type="NCBI Taxonomy" id="1220576"/>
    <lineage>
        <taxon>Bacteria</taxon>
        <taxon>Pseudomonadati</taxon>
        <taxon>Bacteroidota</taxon>
        <taxon>Sphingobacteriia</taxon>
        <taxon>Sphingobacteriales</taxon>
        <taxon>Sphingobacteriaceae</taxon>
        <taxon>Sphingobacterium</taxon>
    </lineage>
</organism>
<evidence type="ECO:0008006" key="11">
    <source>
        <dbReference type="Google" id="ProtNLM"/>
    </source>
</evidence>
<dbReference type="Proteomes" id="UP000321676">
    <property type="component" value="Unassembled WGS sequence"/>
</dbReference>
<comment type="similarity">
    <text evidence="2">Belongs to the MreD family.</text>
</comment>
<evidence type="ECO:0000256" key="3">
    <source>
        <dbReference type="ARBA" id="ARBA00022475"/>
    </source>
</evidence>
<evidence type="ECO:0000256" key="2">
    <source>
        <dbReference type="ARBA" id="ARBA00007776"/>
    </source>
</evidence>
<evidence type="ECO:0000256" key="1">
    <source>
        <dbReference type="ARBA" id="ARBA00004651"/>
    </source>
</evidence>
<dbReference type="NCBIfam" id="TIGR03426">
    <property type="entry name" value="shape_MreD"/>
    <property type="match status" value="1"/>
</dbReference>
<comment type="caution">
    <text evidence="9">The sequence shown here is derived from an EMBL/GenBank/DDBJ whole genome shotgun (WGS) entry which is preliminary data.</text>
</comment>
<feature type="transmembrane region" description="Helical" evidence="8">
    <location>
        <begin position="6"/>
        <end position="24"/>
    </location>
</feature>
<evidence type="ECO:0000313" key="10">
    <source>
        <dbReference type="Proteomes" id="UP000321676"/>
    </source>
</evidence>
<evidence type="ECO:0000256" key="6">
    <source>
        <dbReference type="ARBA" id="ARBA00022989"/>
    </source>
</evidence>
<keyword evidence="10" id="KW-1185">Reference proteome</keyword>
<protein>
    <recommendedName>
        <fullName evidence="11">Rod shape-determining protein MreD</fullName>
    </recommendedName>
</protein>
<name>A0ABQ0W2T2_9SPHI</name>
<proteinExistence type="inferred from homology"/>
<evidence type="ECO:0000256" key="4">
    <source>
        <dbReference type="ARBA" id="ARBA00022692"/>
    </source>
</evidence>
<gene>
    <name evidence="9" type="ORF">SMI01S_08270</name>
</gene>
<sequence>MMGKVIIFNIIRFVVLIAMQVVLFKNIGYYNLATPFPYILIIFLLPIGTPNFVLYVLAFLTGLTVDAFYDSIGVHAAACVALTWYRIFFHRITLDVDVQDSFETPSLGNMGAKWFLSYISIGTLIHHFVLLHVEYFSFSNYLSTLLSILLSSIFTILLIILISILIYKRKSRLLSN</sequence>
<evidence type="ECO:0000256" key="5">
    <source>
        <dbReference type="ARBA" id="ARBA00022960"/>
    </source>
</evidence>
<keyword evidence="5" id="KW-0133">Cell shape</keyword>
<evidence type="ECO:0000313" key="9">
    <source>
        <dbReference type="EMBL" id="GEM67221.1"/>
    </source>
</evidence>